<dbReference type="EMBL" id="MKGL01000013">
    <property type="protein sequence ID" value="RNF11754.1"/>
    <property type="molecule type" value="Genomic_DNA"/>
</dbReference>
<feature type="compositionally biased region" description="Low complexity" evidence="3">
    <location>
        <begin position="91"/>
        <end position="100"/>
    </location>
</feature>
<gene>
    <name evidence="5" type="ORF">TraAM80_00737</name>
</gene>
<dbReference type="RefSeq" id="XP_029242361.1">
    <property type="nucleotide sequence ID" value="XM_029377806.1"/>
</dbReference>
<dbReference type="InterPro" id="IPR009395">
    <property type="entry name" value="BLOC1S1"/>
</dbReference>
<dbReference type="GO" id="GO:0031083">
    <property type="term" value="C:BLOC-1 complex"/>
    <property type="evidence" value="ECO:0007669"/>
    <property type="project" value="InterPro"/>
</dbReference>
<dbReference type="AlphaFoldDB" id="A0A422P256"/>
<evidence type="ECO:0000256" key="3">
    <source>
        <dbReference type="SAM" id="MobiDB-lite"/>
    </source>
</evidence>
<sequence length="225" mass="24495">MFHDTFFFLLFFWWRSALWVHDDVSGGSPRQSERHAFGGDAVAKAAGETKAECSQAVTQPSCSASAGRDSQDPALSSNHEGRGQAPVVQEAPSLSPTASQATTTASELASLVRARNERWAELRAAGRRAWEEVKQHTQAACDAVVSGANAEVLAAFAREKKIETELKAVAACSAQLQMQMSAWTTLFGKLNTELKEMGDVSNWVRSIEEDLAETVHVLEELSEQK</sequence>
<evidence type="ECO:0000256" key="4">
    <source>
        <dbReference type="SAM" id="SignalP"/>
    </source>
</evidence>
<feature type="region of interest" description="Disordered" evidence="3">
    <location>
        <begin position="60"/>
        <end position="100"/>
    </location>
</feature>
<keyword evidence="4" id="KW-0732">Signal</keyword>
<proteinExistence type="inferred from homology"/>
<organism evidence="5 6">
    <name type="scientific">Trypanosoma rangeli</name>
    <dbReference type="NCBI Taxonomy" id="5698"/>
    <lineage>
        <taxon>Eukaryota</taxon>
        <taxon>Discoba</taxon>
        <taxon>Euglenozoa</taxon>
        <taxon>Kinetoplastea</taxon>
        <taxon>Metakinetoplastina</taxon>
        <taxon>Trypanosomatida</taxon>
        <taxon>Trypanosomatidae</taxon>
        <taxon>Trypanosoma</taxon>
        <taxon>Herpetosoma</taxon>
    </lineage>
</organism>
<dbReference type="Proteomes" id="UP000283634">
    <property type="component" value="Unassembled WGS sequence"/>
</dbReference>
<dbReference type="GO" id="GO:0016197">
    <property type="term" value="P:endosomal transport"/>
    <property type="evidence" value="ECO:0007669"/>
    <property type="project" value="TreeGrafter"/>
</dbReference>
<reference evidence="5 6" key="1">
    <citation type="journal article" date="2018" name="BMC Genomics">
        <title>Genomic comparison of Trypanosoma conorhini and Trypanosoma rangeli to Trypanosoma cruzi strains of high and low virulence.</title>
        <authorList>
            <person name="Bradwell K.R."/>
            <person name="Koparde V.N."/>
            <person name="Matveyev A.V."/>
            <person name="Serrano M.G."/>
            <person name="Alves J.M."/>
            <person name="Parikh H."/>
            <person name="Huang B."/>
            <person name="Lee V."/>
            <person name="Espinosa-Alvarez O."/>
            <person name="Ortiz P.A."/>
            <person name="Costa-Martins A.G."/>
            <person name="Teixeira M.M."/>
            <person name="Buck G.A."/>
        </authorList>
    </citation>
    <scope>NUCLEOTIDE SEQUENCE [LARGE SCALE GENOMIC DNA]</scope>
    <source>
        <strain evidence="5 6">AM80</strain>
    </source>
</reference>
<feature type="signal peptide" evidence="4">
    <location>
        <begin position="1"/>
        <end position="19"/>
    </location>
</feature>
<dbReference type="PANTHER" id="PTHR13073:SF0">
    <property type="entry name" value="BIOGENESIS OF LYSOSOME-RELATED ORGANELLES COMPLEX 1 SUBUNIT 1"/>
    <property type="match status" value="1"/>
</dbReference>
<comment type="caution">
    <text evidence="5">The sequence shown here is derived from an EMBL/GenBank/DDBJ whole genome shotgun (WGS) entry which is preliminary data.</text>
</comment>
<accession>A0A422P256</accession>
<evidence type="ECO:0000313" key="6">
    <source>
        <dbReference type="Proteomes" id="UP000283634"/>
    </source>
</evidence>
<protein>
    <recommendedName>
        <fullName evidence="2">Biogenesis of lysosome-related organelles complex 1 subunit 1</fullName>
    </recommendedName>
</protein>
<name>A0A422P256_TRYRA</name>
<dbReference type="OrthoDB" id="20018at2759"/>
<dbReference type="PANTHER" id="PTHR13073">
    <property type="entry name" value="BLOC-1 COMPLEX SUBUNIT 1"/>
    <property type="match status" value="1"/>
</dbReference>
<dbReference type="Pfam" id="PF06320">
    <property type="entry name" value="GCN5L1"/>
    <property type="match status" value="1"/>
</dbReference>
<feature type="chain" id="PRO_5019288162" description="Biogenesis of lysosome-related organelles complex 1 subunit 1" evidence="4">
    <location>
        <begin position="20"/>
        <end position="225"/>
    </location>
</feature>
<dbReference type="GeneID" id="40324670"/>
<keyword evidence="6" id="KW-1185">Reference proteome</keyword>
<evidence type="ECO:0000313" key="5">
    <source>
        <dbReference type="EMBL" id="RNF11754.1"/>
    </source>
</evidence>
<evidence type="ECO:0000256" key="1">
    <source>
        <dbReference type="ARBA" id="ARBA00007133"/>
    </source>
</evidence>
<comment type="similarity">
    <text evidence="1">Belongs to the BLOC1S1 family.</text>
</comment>
<evidence type="ECO:0000256" key="2">
    <source>
        <dbReference type="ARBA" id="ARBA00019577"/>
    </source>
</evidence>
<dbReference type="OMA" id="FWWRSAL"/>